<accession>A0ABY5ZXN4</accession>
<dbReference type="Proteomes" id="UP001058290">
    <property type="component" value="Chromosome"/>
</dbReference>
<organism evidence="1 2">
    <name type="scientific">Comamonas squillarum</name>
    <dbReference type="NCBI Taxonomy" id="2977320"/>
    <lineage>
        <taxon>Bacteria</taxon>
        <taxon>Pseudomonadati</taxon>
        <taxon>Pseudomonadota</taxon>
        <taxon>Betaproteobacteria</taxon>
        <taxon>Burkholderiales</taxon>
        <taxon>Comamonadaceae</taxon>
        <taxon>Comamonas</taxon>
    </lineage>
</organism>
<proteinExistence type="predicted"/>
<evidence type="ECO:0000313" key="1">
    <source>
        <dbReference type="EMBL" id="UXC16801.1"/>
    </source>
</evidence>
<name>A0ABY5ZXN4_9BURK</name>
<protein>
    <submittedName>
        <fullName evidence="1">Uncharacterized protein</fullName>
    </submittedName>
</protein>
<gene>
    <name evidence="1" type="ORF">N4T19_13770</name>
</gene>
<evidence type="ECO:0000313" key="2">
    <source>
        <dbReference type="Proteomes" id="UP001058290"/>
    </source>
</evidence>
<keyword evidence="2" id="KW-1185">Reference proteome</keyword>
<reference evidence="1" key="1">
    <citation type="submission" date="2022-09" db="EMBL/GenBank/DDBJ databases">
        <title>Bacterial diversity in gut of crayfish and pufferfish.</title>
        <authorList>
            <person name="Huang Y."/>
        </authorList>
    </citation>
    <scope>NUCLEOTIDE SEQUENCE</scope>
    <source>
        <strain evidence="1">PR12</strain>
    </source>
</reference>
<sequence>MSLNQYGMPSRVPAIAEIGRLLAGQQLSAAEQQRALDLLVQDHADLDEVESQAALWAIAQLGRSEAACAALLACADIWLNSAELAASFLDGYTQVCGNTIVPAAAPAFAQLQQLALHDPDLAARLPLFEKAP</sequence>
<dbReference type="RefSeq" id="WP_260718290.1">
    <property type="nucleotide sequence ID" value="NZ_CP104377.1"/>
</dbReference>
<dbReference type="EMBL" id="CP104377">
    <property type="protein sequence ID" value="UXC16801.1"/>
    <property type="molecule type" value="Genomic_DNA"/>
</dbReference>